<sequence length="435" mass="46470">MNQSAQGNSPDASANNTAKRKRGRPRKYPKLISEGNTRIPKIQRNENASGPPGFGGVNGNQPRPAAASVDTNNSMLGKAVSGVIEAVFDAGYLLCVKVANTDVTLRGVVFKPGRFVPVTAENDVAPNLQMIRRNEVPIPTEHHNPRPRERKEQQANPRRGWAHSFSETPMANQVPRVPSYPANNVVPKGKLVPSVVVQTAHPDPVGSRGNLVPVVLEPAKVLNGLPLASEPTPLASQASHVAASKGKQAQEAANPLNGSISTTQVPTFGSQAVLSQLQDTHQLVSEVAENKNGAYVQAPTEKLEVAEAKSMSLPDVPFEKLVSEVVKRVEVPSESAESQFGNSKPAVKTSMKDENGANDADQALAIEPLQAVKPNEKINPVSAPKSEENEKTSKMSQLLEGNVTETRVLQDEEPAKDSAHKLGKTASMITDQEGK</sequence>
<feature type="compositionally biased region" description="Basic and acidic residues" evidence="1">
    <location>
        <begin position="408"/>
        <end position="420"/>
    </location>
</feature>
<feature type="region of interest" description="Disordered" evidence="1">
    <location>
        <begin position="136"/>
        <end position="161"/>
    </location>
</feature>
<keyword evidence="3" id="KW-1185">Reference proteome</keyword>
<dbReference type="AlphaFoldDB" id="A0AA88AYA5"/>
<proteinExistence type="predicted"/>
<dbReference type="EMBL" id="BTGU01000038">
    <property type="protein sequence ID" value="GMN51576.1"/>
    <property type="molecule type" value="Genomic_DNA"/>
</dbReference>
<reference evidence="2" key="1">
    <citation type="submission" date="2023-07" db="EMBL/GenBank/DDBJ databases">
        <title>draft genome sequence of fig (Ficus carica).</title>
        <authorList>
            <person name="Takahashi T."/>
            <person name="Nishimura K."/>
        </authorList>
    </citation>
    <scope>NUCLEOTIDE SEQUENCE</scope>
</reference>
<evidence type="ECO:0000256" key="1">
    <source>
        <dbReference type="SAM" id="MobiDB-lite"/>
    </source>
</evidence>
<protein>
    <recommendedName>
        <fullName evidence="4">AT hook motif-containing protein</fullName>
    </recommendedName>
</protein>
<gene>
    <name evidence="2" type="ORF">TIFTF001_020729</name>
</gene>
<dbReference type="Gramene" id="FCD_00016600-RA">
    <property type="protein sequence ID" value="FCD_00016600-RA:cds"/>
    <property type="gene ID" value="FCD_00016600"/>
</dbReference>
<evidence type="ECO:0000313" key="2">
    <source>
        <dbReference type="EMBL" id="GMN51576.1"/>
    </source>
</evidence>
<name>A0AA88AYA5_FICCA</name>
<accession>A0AA88AYA5</accession>
<feature type="compositionally biased region" description="Polar residues" evidence="1">
    <location>
        <begin position="1"/>
        <end position="17"/>
    </location>
</feature>
<feature type="compositionally biased region" description="Basic residues" evidence="1">
    <location>
        <begin position="18"/>
        <end position="29"/>
    </location>
</feature>
<dbReference type="PANTHER" id="PTHR34682:SF1">
    <property type="entry name" value="PROTEIN METABOLIC NETWORK MODULATOR 1"/>
    <property type="match status" value="1"/>
</dbReference>
<comment type="caution">
    <text evidence="2">The sequence shown here is derived from an EMBL/GenBank/DDBJ whole genome shotgun (WGS) entry which is preliminary data.</text>
</comment>
<dbReference type="InterPro" id="IPR045881">
    <property type="entry name" value="MNM1-like"/>
</dbReference>
<evidence type="ECO:0008006" key="4">
    <source>
        <dbReference type="Google" id="ProtNLM"/>
    </source>
</evidence>
<evidence type="ECO:0000313" key="3">
    <source>
        <dbReference type="Proteomes" id="UP001187192"/>
    </source>
</evidence>
<dbReference type="PANTHER" id="PTHR34682">
    <property type="entry name" value="AT HOOK MOTIF-CONTAINING PROTEIN"/>
    <property type="match status" value="1"/>
</dbReference>
<feature type="region of interest" description="Disordered" evidence="1">
    <location>
        <begin position="330"/>
        <end position="435"/>
    </location>
</feature>
<organism evidence="2 3">
    <name type="scientific">Ficus carica</name>
    <name type="common">Common fig</name>
    <dbReference type="NCBI Taxonomy" id="3494"/>
    <lineage>
        <taxon>Eukaryota</taxon>
        <taxon>Viridiplantae</taxon>
        <taxon>Streptophyta</taxon>
        <taxon>Embryophyta</taxon>
        <taxon>Tracheophyta</taxon>
        <taxon>Spermatophyta</taxon>
        <taxon>Magnoliopsida</taxon>
        <taxon>eudicotyledons</taxon>
        <taxon>Gunneridae</taxon>
        <taxon>Pentapetalae</taxon>
        <taxon>rosids</taxon>
        <taxon>fabids</taxon>
        <taxon>Rosales</taxon>
        <taxon>Moraceae</taxon>
        <taxon>Ficeae</taxon>
        <taxon>Ficus</taxon>
    </lineage>
</organism>
<feature type="compositionally biased region" description="Basic and acidic residues" evidence="1">
    <location>
        <begin position="136"/>
        <end position="153"/>
    </location>
</feature>
<feature type="region of interest" description="Disordered" evidence="1">
    <location>
        <begin position="1"/>
        <end position="69"/>
    </location>
</feature>
<dbReference type="Proteomes" id="UP001187192">
    <property type="component" value="Unassembled WGS sequence"/>
</dbReference>